<protein>
    <submittedName>
        <fullName evidence="2">DUF397 domain-containing protein</fullName>
    </submittedName>
</protein>
<dbReference type="EMBL" id="CP027306">
    <property type="protein sequence ID" value="AXE79171.1"/>
    <property type="molecule type" value="Genomic_DNA"/>
</dbReference>
<evidence type="ECO:0000313" key="2">
    <source>
        <dbReference type="EMBL" id="AXE79171.1"/>
    </source>
</evidence>
<proteinExistence type="predicted"/>
<dbReference type="Proteomes" id="UP000252698">
    <property type="component" value="Chromosome"/>
</dbReference>
<name>A0A2Z5JFP1_STRAR</name>
<accession>A0A2Z5JFP1</accession>
<evidence type="ECO:0000313" key="3">
    <source>
        <dbReference type="Proteomes" id="UP000252698"/>
    </source>
</evidence>
<reference evidence="2 3" key="1">
    <citation type="journal article" date="2018" name="Front. Microbiol.">
        <title>Genome Sequencing of Streptomyces atratus SCSIOZH16 and Activation Production of Nocardamine via Metabolic Engineering.</title>
        <authorList>
            <person name="Li Y."/>
            <person name="Zhang C."/>
            <person name="Liu C."/>
            <person name="Ju J."/>
            <person name="Ma J."/>
        </authorList>
    </citation>
    <scope>NUCLEOTIDE SEQUENCE [LARGE SCALE GENOMIC DNA]</scope>
    <source>
        <strain evidence="2 3">SCSIO_ZH16</strain>
    </source>
</reference>
<evidence type="ECO:0000259" key="1">
    <source>
        <dbReference type="Pfam" id="PF04149"/>
    </source>
</evidence>
<organism evidence="2 3">
    <name type="scientific">Streptomyces atratus</name>
    <dbReference type="NCBI Taxonomy" id="1893"/>
    <lineage>
        <taxon>Bacteria</taxon>
        <taxon>Bacillati</taxon>
        <taxon>Actinomycetota</taxon>
        <taxon>Actinomycetes</taxon>
        <taxon>Kitasatosporales</taxon>
        <taxon>Streptomycetaceae</taxon>
        <taxon>Streptomyces</taxon>
    </lineage>
</organism>
<dbReference type="GeneID" id="95521133"/>
<dbReference type="Pfam" id="PF04149">
    <property type="entry name" value="DUF397"/>
    <property type="match status" value="1"/>
</dbReference>
<sequence length="68" mass="7044">MADVPAGSSSWQKSSYCAQGEACANVATPAPGAVCLTESGDPTRAILRTTPAAWAALVRTLKERRTHG</sequence>
<dbReference type="AlphaFoldDB" id="A0A2Z5JFP1"/>
<dbReference type="RefSeq" id="WP_114245713.1">
    <property type="nucleotide sequence ID" value="NZ_CP027306.1"/>
</dbReference>
<gene>
    <name evidence="2" type="ORF">C5746_22155</name>
</gene>
<dbReference type="KEGG" id="sata:C5746_22155"/>
<feature type="domain" description="DUF397" evidence="1">
    <location>
        <begin position="10"/>
        <end position="62"/>
    </location>
</feature>
<dbReference type="InterPro" id="IPR007278">
    <property type="entry name" value="DUF397"/>
</dbReference>